<reference evidence="3" key="1">
    <citation type="submission" date="2021-01" db="EMBL/GenBank/DDBJ databases">
        <title>Whole genome shotgun sequence of Planotetraspora thailandica NBRC 104271.</title>
        <authorList>
            <person name="Komaki H."/>
            <person name="Tamura T."/>
        </authorList>
    </citation>
    <scope>NUCLEOTIDE SEQUENCE</scope>
    <source>
        <strain evidence="3">NBRC 104271</strain>
    </source>
</reference>
<gene>
    <name evidence="3" type="ORF">Pth03_80740</name>
</gene>
<comment type="caution">
    <text evidence="3">The sequence shown here is derived from an EMBL/GenBank/DDBJ whole genome shotgun (WGS) entry which is preliminary data.</text>
</comment>
<dbReference type="EMBL" id="BOOR01000092">
    <property type="protein sequence ID" value="GII59685.1"/>
    <property type="molecule type" value="Genomic_DNA"/>
</dbReference>
<keyword evidence="4" id="KW-1185">Reference proteome</keyword>
<sequence>MEGLLTAAREGAGGVLVLRGQAGIGKTALLDHAVREARGARVVRVAGIESETEIGFAALHQLLPPSLGRLPNLPPRPLSSACVRARSPSDSSSGWRAFTSTRCPSPSTPGG</sequence>
<name>A0A8J4DG42_9ACTN</name>
<evidence type="ECO:0000259" key="2">
    <source>
        <dbReference type="Pfam" id="PF13191"/>
    </source>
</evidence>
<proteinExistence type="predicted"/>
<accession>A0A8J4DG42</accession>
<feature type="compositionally biased region" description="Polar residues" evidence="1">
    <location>
        <begin position="88"/>
        <end position="105"/>
    </location>
</feature>
<dbReference type="Pfam" id="PF13191">
    <property type="entry name" value="AAA_16"/>
    <property type="match status" value="1"/>
</dbReference>
<dbReference type="InterPro" id="IPR041664">
    <property type="entry name" value="AAA_16"/>
</dbReference>
<evidence type="ECO:0000313" key="4">
    <source>
        <dbReference type="Proteomes" id="UP000605992"/>
    </source>
</evidence>
<dbReference type="AlphaFoldDB" id="A0A8J4DG42"/>
<protein>
    <recommendedName>
        <fullName evidence="2">Orc1-like AAA ATPase domain-containing protein</fullName>
    </recommendedName>
</protein>
<feature type="domain" description="Orc1-like AAA ATPase" evidence="2">
    <location>
        <begin position="3"/>
        <end position="64"/>
    </location>
</feature>
<organism evidence="3 4">
    <name type="scientific">Planotetraspora thailandica</name>
    <dbReference type="NCBI Taxonomy" id="487172"/>
    <lineage>
        <taxon>Bacteria</taxon>
        <taxon>Bacillati</taxon>
        <taxon>Actinomycetota</taxon>
        <taxon>Actinomycetes</taxon>
        <taxon>Streptosporangiales</taxon>
        <taxon>Streptosporangiaceae</taxon>
        <taxon>Planotetraspora</taxon>
    </lineage>
</organism>
<evidence type="ECO:0000256" key="1">
    <source>
        <dbReference type="SAM" id="MobiDB-lite"/>
    </source>
</evidence>
<feature type="region of interest" description="Disordered" evidence="1">
    <location>
        <begin position="81"/>
        <end position="111"/>
    </location>
</feature>
<evidence type="ECO:0000313" key="3">
    <source>
        <dbReference type="EMBL" id="GII59685.1"/>
    </source>
</evidence>
<dbReference type="Proteomes" id="UP000605992">
    <property type="component" value="Unassembled WGS sequence"/>
</dbReference>